<dbReference type="EMBL" id="NKXS01007769">
    <property type="protein sequence ID" value="PIM99155.1"/>
    <property type="molecule type" value="Genomic_DNA"/>
</dbReference>
<organism evidence="1 2">
    <name type="scientific">Handroanthus impetiginosus</name>
    <dbReference type="NCBI Taxonomy" id="429701"/>
    <lineage>
        <taxon>Eukaryota</taxon>
        <taxon>Viridiplantae</taxon>
        <taxon>Streptophyta</taxon>
        <taxon>Embryophyta</taxon>
        <taxon>Tracheophyta</taxon>
        <taxon>Spermatophyta</taxon>
        <taxon>Magnoliopsida</taxon>
        <taxon>eudicotyledons</taxon>
        <taxon>Gunneridae</taxon>
        <taxon>Pentapetalae</taxon>
        <taxon>asterids</taxon>
        <taxon>lamiids</taxon>
        <taxon>Lamiales</taxon>
        <taxon>Bignoniaceae</taxon>
        <taxon>Crescentiina</taxon>
        <taxon>Tabebuia alliance</taxon>
        <taxon>Handroanthus</taxon>
    </lineage>
</organism>
<dbReference type="AlphaFoldDB" id="A0A2G9G1F2"/>
<dbReference type="OrthoDB" id="10504206at2759"/>
<name>A0A2G9G1F2_9LAMI</name>
<accession>A0A2G9G1F2</accession>
<sequence>MNDLVRLNHGFDDAQVVKNEKKIESAWFGGIEPDVNRTRNLLIWSQTRYHCATDPVVAYFSNLIVRLQPHAEVKIFEL</sequence>
<evidence type="ECO:0000313" key="1">
    <source>
        <dbReference type="EMBL" id="PIM99155.1"/>
    </source>
</evidence>
<comment type="caution">
    <text evidence="1">The sequence shown here is derived from an EMBL/GenBank/DDBJ whole genome shotgun (WGS) entry which is preliminary data.</text>
</comment>
<gene>
    <name evidence="1" type="ORF">CDL12_28356</name>
</gene>
<evidence type="ECO:0000313" key="2">
    <source>
        <dbReference type="Proteomes" id="UP000231279"/>
    </source>
</evidence>
<proteinExistence type="predicted"/>
<dbReference type="Proteomes" id="UP000231279">
    <property type="component" value="Unassembled WGS sequence"/>
</dbReference>
<keyword evidence="2" id="KW-1185">Reference proteome</keyword>
<protein>
    <submittedName>
        <fullName evidence="1">Uncharacterized protein</fullName>
    </submittedName>
</protein>
<reference evidence="2" key="1">
    <citation type="journal article" date="2018" name="Gigascience">
        <title>Genome assembly of the Pink Ipe (Handroanthus impetiginosus, Bignoniaceae), a highly valued, ecologically keystone Neotropical timber forest tree.</title>
        <authorList>
            <person name="Silva-Junior O.B."/>
            <person name="Grattapaglia D."/>
            <person name="Novaes E."/>
            <person name="Collevatti R.G."/>
        </authorList>
    </citation>
    <scope>NUCLEOTIDE SEQUENCE [LARGE SCALE GENOMIC DNA]</scope>
    <source>
        <strain evidence="2">cv. UFG-1</strain>
    </source>
</reference>